<proteinExistence type="predicted"/>
<organism evidence="2 3">
    <name type="scientific">Ameca splendens</name>
    <dbReference type="NCBI Taxonomy" id="208324"/>
    <lineage>
        <taxon>Eukaryota</taxon>
        <taxon>Metazoa</taxon>
        <taxon>Chordata</taxon>
        <taxon>Craniata</taxon>
        <taxon>Vertebrata</taxon>
        <taxon>Euteleostomi</taxon>
        <taxon>Actinopterygii</taxon>
        <taxon>Neopterygii</taxon>
        <taxon>Teleostei</taxon>
        <taxon>Neoteleostei</taxon>
        <taxon>Acanthomorphata</taxon>
        <taxon>Ovalentaria</taxon>
        <taxon>Atherinomorphae</taxon>
        <taxon>Cyprinodontiformes</taxon>
        <taxon>Goodeidae</taxon>
        <taxon>Ameca</taxon>
    </lineage>
</organism>
<evidence type="ECO:0000256" key="1">
    <source>
        <dbReference type="SAM" id="SignalP"/>
    </source>
</evidence>
<evidence type="ECO:0000313" key="2">
    <source>
        <dbReference type="EMBL" id="MEQ2289727.1"/>
    </source>
</evidence>
<feature type="signal peptide" evidence="1">
    <location>
        <begin position="1"/>
        <end position="18"/>
    </location>
</feature>
<keyword evidence="1" id="KW-0732">Signal</keyword>
<evidence type="ECO:0008006" key="4">
    <source>
        <dbReference type="Google" id="ProtNLM"/>
    </source>
</evidence>
<gene>
    <name evidence="2" type="ORF">AMECASPLE_036146</name>
</gene>
<sequence length="120" mass="13697">MFNVFGLCFSLRISVSRAFLFRANSDVSFSEIKRRLLYLSSTVFSSLNSLSISFLRDTLSRSALSLSDSHCLIWLSLYSYWLFKEVNSLKTEFFSSCTRCLLRISVSRESLSRASSSSNL</sequence>
<dbReference type="Proteomes" id="UP001469553">
    <property type="component" value="Unassembled WGS sequence"/>
</dbReference>
<comment type="caution">
    <text evidence="2">The sequence shown here is derived from an EMBL/GenBank/DDBJ whole genome shotgun (WGS) entry which is preliminary data.</text>
</comment>
<keyword evidence="3" id="KW-1185">Reference proteome</keyword>
<dbReference type="EMBL" id="JAHRIP010024429">
    <property type="protein sequence ID" value="MEQ2289727.1"/>
    <property type="molecule type" value="Genomic_DNA"/>
</dbReference>
<evidence type="ECO:0000313" key="3">
    <source>
        <dbReference type="Proteomes" id="UP001469553"/>
    </source>
</evidence>
<protein>
    <recommendedName>
        <fullName evidence="4">Secreted protein</fullName>
    </recommendedName>
</protein>
<feature type="chain" id="PRO_5047536441" description="Secreted protein" evidence="1">
    <location>
        <begin position="19"/>
        <end position="120"/>
    </location>
</feature>
<accession>A0ABV0Y7X0</accession>
<name>A0ABV0Y7X0_9TELE</name>
<reference evidence="2 3" key="1">
    <citation type="submission" date="2021-06" db="EMBL/GenBank/DDBJ databases">
        <authorList>
            <person name="Palmer J.M."/>
        </authorList>
    </citation>
    <scope>NUCLEOTIDE SEQUENCE [LARGE SCALE GENOMIC DNA]</scope>
    <source>
        <strain evidence="2 3">AS_MEX2019</strain>
        <tissue evidence="2">Muscle</tissue>
    </source>
</reference>